<evidence type="ECO:0008006" key="3">
    <source>
        <dbReference type="Google" id="ProtNLM"/>
    </source>
</evidence>
<dbReference type="EMBL" id="BPLR01005723">
    <property type="protein sequence ID" value="GIY04542.1"/>
    <property type="molecule type" value="Genomic_DNA"/>
</dbReference>
<reference evidence="1 2" key="1">
    <citation type="submission" date="2021-06" db="EMBL/GenBank/DDBJ databases">
        <title>Caerostris extrusa draft genome.</title>
        <authorList>
            <person name="Kono N."/>
            <person name="Arakawa K."/>
        </authorList>
    </citation>
    <scope>NUCLEOTIDE SEQUENCE [LARGE SCALE GENOMIC DNA]</scope>
</reference>
<name>A0AAV4Q854_CAEEX</name>
<gene>
    <name evidence="1" type="ORF">CEXT_688631</name>
</gene>
<feature type="non-terminal residue" evidence="1">
    <location>
        <position position="1"/>
    </location>
</feature>
<dbReference type="Proteomes" id="UP001054945">
    <property type="component" value="Unassembled WGS sequence"/>
</dbReference>
<evidence type="ECO:0000313" key="1">
    <source>
        <dbReference type="EMBL" id="GIY04542.1"/>
    </source>
</evidence>
<keyword evidence="2" id="KW-1185">Reference proteome</keyword>
<sequence length="166" mass="18973">VAKVIQPQQRKQSLIICGVPEDTSKEQIAAAIKKTVVNEKPEIIIEKLFADKNDRQYAIVTLTIIEAQRILTKGKLLINFITCQVKPYHKLKRCFKCQQIGHLSYDHKNKTMCGKCGEEHDTRKCSSEIKKCVNCTQENKNTETTYQRTIVPSTLNAQHIEIESTK</sequence>
<protein>
    <recommendedName>
        <fullName evidence="3">Gag-like protein</fullName>
    </recommendedName>
</protein>
<organism evidence="1 2">
    <name type="scientific">Caerostris extrusa</name>
    <name type="common">Bark spider</name>
    <name type="synonym">Caerostris bankana</name>
    <dbReference type="NCBI Taxonomy" id="172846"/>
    <lineage>
        <taxon>Eukaryota</taxon>
        <taxon>Metazoa</taxon>
        <taxon>Ecdysozoa</taxon>
        <taxon>Arthropoda</taxon>
        <taxon>Chelicerata</taxon>
        <taxon>Arachnida</taxon>
        <taxon>Araneae</taxon>
        <taxon>Araneomorphae</taxon>
        <taxon>Entelegynae</taxon>
        <taxon>Araneoidea</taxon>
        <taxon>Araneidae</taxon>
        <taxon>Caerostris</taxon>
    </lineage>
</organism>
<evidence type="ECO:0000313" key="2">
    <source>
        <dbReference type="Proteomes" id="UP001054945"/>
    </source>
</evidence>
<accession>A0AAV4Q854</accession>
<proteinExistence type="predicted"/>
<dbReference type="AlphaFoldDB" id="A0AAV4Q854"/>
<comment type="caution">
    <text evidence="1">The sequence shown here is derived from an EMBL/GenBank/DDBJ whole genome shotgun (WGS) entry which is preliminary data.</text>
</comment>